<evidence type="ECO:0000313" key="2">
    <source>
        <dbReference type="EMBL" id="MBH0778789.1"/>
    </source>
</evidence>
<feature type="region of interest" description="Disordered" evidence="1">
    <location>
        <begin position="83"/>
        <end position="111"/>
    </location>
</feature>
<name>A0A931N4E7_9NOCA</name>
<reference evidence="2" key="1">
    <citation type="submission" date="2020-11" db="EMBL/GenBank/DDBJ databases">
        <title>Nocardia NEAU-351.nov., a novel actinomycete isolated from the cow dung.</title>
        <authorList>
            <person name="Zhang X."/>
        </authorList>
    </citation>
    <scope>NUCLEOTIDE SEQUENCE</scope>
    <source>
        <strain evidence="2">NEAU-351</strain>
    </source>
</reference>
<organism evidence="2 3">
    <name type="scientific">Nocardia bovistercoris</name>
    <dbReference type="NCBI Taxonomy" id="2785916"/>
    <lineage>
        <taxon>Bacteria</taxon>
        <taxon>Bacillati</taxon>
        <taxon>Actinomycetota</taxon>
        <taxon>Actinomycetes</taxon>
        <taxon>Mycobacteriales</taxon>
        <taxon>Nocardiaceae</taxon>
        <taxon>Nocardia</taxon>
    </lineage>
</organism>
<comment type="caution">
    <text evidence="2">The sequence shown here is derived from an EMBL/GenBank/DDBJ whole genome shotgun (WGS) entry which is preliminary data.</text>
</comment>
<gene>
    <name evidence="2" type="ORF">IT779_21135</name>
</gene>
<dbReference type="EMBL" id="JADMLG010000008">
    <property type="protein sequence ID" value="MBH0778789.1"/>
    <property type="molecule type" value="Genomic_DNA"/>
</dbReference>
<proteinExistence type="predicted"/>
<dbReference type="Proteomes" id="UP000655751">
    <property type="component" value="Unassembled WGS sequence"/>
</dbReference>
<evidence type="ECO:0000256" key="1">
    <source>
        <dbReference type="SAM" id="MobiDB-lite"/>
    </source>
</evidence>
<accession>A0A931N4E7</accession>
<protein>
    <submittedName>
        <fullName evidence="2">Uncharacterized protein</fullName>
    </submittedName>
</protein>
<dbReference type="AlphaFoldDB" id="A0A931N4E7"/>
<keyword evidence="3" id="KW-1185">Reference proteome</keyword>
<feature type="compositionally biased region" description="Low complexity" evidence="1">
    <location>
        <begin position="89"/>
        <end position="109"/>
    </location>
</feature>
<sequence length="182" mass="19953">MTTFHPGDTVRIGNGHVLYDVSEPHWQTCAAEGRVDIWSHKTGKHREVDPRRLALVERGEQGKAADVEAQRAADAVAEQARIERRNDNRPALNRARPPARAGLGTPRPAFVDAESEPLPIRVTAEILPGKVDLSATAGFTNADRATRYALDLVTSGDYSSGDVWLTDGTGRHRITPSTNRER</sequence>
<evidence type="ECO:0000313" key="3">
    <source>
        <dbReference type="Proteomes" id="UP000655751"/>
    </source>
</evidence>
<dbReference type="RefSeq" id="WP_196151085.1">
    <property type="nucleotide sequence ID" value="NZ_JADMLG010000008.1"/>
</dbReference>